<dbReference type="AlphaFoldDB" id="A0A8S3QBP2"/>
<dbReference type="Pfam" id="PF17921">
    <property type="entry name" value="Integrase_H2C2"/>
    <property type="match status" value="1"/>
</dbReference>
<dbReference type="InterPro" id="IPR041588">
    <property type="entry name" value="Integrase_H2C2"/>
</dbReference>
<sequence length="505" mass="58671">MEKNKKQTKKSPYQKIDLEHVFSYLQTNEYPPDDRYSNRIHRSNLRQRALDFIIENGKLYSQYYSTPFPSTCDNTSDTDRQKSDKKSLKRLVLFSNDDKLQAFYECHISEEGQHHGKNRTVALCKDKYYFLCMIEMVKLLIRNCPICSSRLDTTNIITMEQENDMDILNMLYGEKHDNHVLQEMENFRSYGNSDSTIELFSTNTDIDVDHNENTNDISQSLELSFSCNNEIKTVHETDLESSSSTKQNSAVEKSCIMKNEPDEERNEEVLENVDNNGVEICNLESDVEPDYFWHSVELCVLGPYGCQGRQKYVMIFLDLYSMWPEVAIIDTISPDIITMGLLDLVCRYNVMTRLYLRSSLCGGLSLLTPDVQLLKSADLHIDIVKKDVHYSDEIWTLLKNKVSCFIKNNLDWPCTLLFAIMPFRIAYDDHVDGTCNLFISRRQKKENEDGFHKFDSKLKKLLSIYRYCSNKSVNLGDTNDKITTDIITERELDSVSENLSKKKLT</sequence>
<evidence type="ECO:0000259" key="1">
    <source>
        <dbReference type="Pfam" id="PF17921"/>
    </source>
</evidence>
<reference evidence="2" key="1">
    <citation type="submission" date="2021-03" db="EMBL/GenBank/DDBJ databases">
        <authorList>
            <person name="Bekaert M."/>
        </authorList>
    </citation>
    <scope>NUCLEOTIDE SEQUENCE</scope>
</reference>
<organism evidence="2 3">
    <name type="scientific">Mytilus edulis</name>
    <name type="common">Blue mussel</name>
    <dbReference type="NCBI Taxonomy" id="6550"/>
    <lineage>
        <taxon>Eukaryota</taxon>
        <taxon>Metazoa</taxon>
        <taxon>Spiralia</taxon>
        <taxon>Lophotrochozoa</taxon>
        <taxon>Mollusca</taxon>
        <taxon>Bivalvia</taxon>
        <taxon>Autobranchia</taxon>
        <taxon>Pteriomorphia</taxon>
        <taxon>Mytilida</taxon>
        <taxon>Mytiloidea</taxon>
        <taxon>Mytilidae</taxon>
        <taxon>Mytilinae</taxon>
        <taxon>Mytilus</taxon>
    </lineage>
</organism>
<protein>
    <recommendedName>
        <fullName evidence="1">Integrase zinc-binding domain-containing protein</fullName>
    </recommendedName>
</protein>
<dbReference type="OrthoDB" id="6101503at2759"/>
<evidence type="ECO:0000313" key="3">
    <source>
        <dbReference type="Proteomes" id="UP000683360"/>
    </source>
</evidence>
<dbReference type="Proteomes" id="UP000683360">
    <property type="component" value="Unassembled WGS sequence"/>
</dbReference>
<accession>A0A8S3QBP2</accession>
<evidence type="ECO:0000313" key="2">
    <source>
        <dbReference type="EMBL" id="CAG2191927.1"/>
    </source>
</evidence>
<gene>
    <name evidence="2" type="ORF">MEDL_7125</name>
</gene>
<name>A0A8S3QBP2_MYTED</name>
<keyword evidence="3" id="KW-1185">Reference proteome</keyword>
<proteinExistence type="predicted"/>
<dbReference type="Gene3D" id="1.10.340.70">
    <property type="match status" value="1"/>
</dbReference>
<feature type="domain" description="Integrase zinc-binding" evidence="1">
    <location>
        <begin position="99"/>
        <end position="149"/>
    </location>
</feature>
<comment type="caution">
    <text evidence="2">The sequence shown here is derived from an EMBL/GenBank/DDBJ whole genome shotgun (WGS) entry which is preliminary data.</text>
</comment>
<dbReference type="EMBL" id="CAJPWZ010000373">
    <property type="protein sequence ID" value="CAG2191927.1"/>
    <property type="molecule type" value="Genomic_DNA"/>
</dbReference>